<proteinExistence type="predicted"/>
<feature type="transmembrane region" description="Helical" evidence="2">
    <location>
        <begin position="335"/>
        <end position="356"/>
    </location>
</feature>
<name>A0A7W8FCE3_9ACTN</name>
<keyword evidence="2" id="KW-1133">Transmembrane helix</keyword>
<reference evidence="3 4" key="1">
    <citation type="submission" date="2020-08" db="EMBL/GenBank/DDBJ databases">
        <title>Genomic Encyclopedia of Type Strains, Phase III (KMG-III): the genomes of soil and plant-associated and newly described type strains.</title>
        <authorList>
            <person name="Whitman W."/>
        </authorList>
    </citation>
    <scope>NUCLEOTIDE SEQUENCE [LARGE SCALE GENOMIC DNA]</scope>
    <source>
        <strain evidence="3 4">CECT 3226</strain>
    </source>
</reference>
<evidence type="ECO:0000256" key="2">
    <source>
        <dbReference type="SAM" id="Phobius"/>
    </source>
</evidence>
<organism evidence="3 4">
    <name type="scientific">Streptomyces griseoloalbus</name>
    <dbReference type="NCBI Taxonomy" id="67303"/>
    <lineage>
        <taxon>Bacteria</taxon>
        <taxon>Bacillati</taxon>
        <taxon>Actinomycetota</taxon>
        <taxon>Actinomycetes</taxon>
        <taxon>Kitasatosporales</taxon>
        <taxon>Streptomycetaceae</taxon>
        <taxon>Streptomyces</taxon>
    </lineage>
</organism>
<feature type="transmembrane region" description="Helical" evidence="2">
    <location>
        <begin position="303"/>
        <end position="323"/>
    </location>
</feature>
<keyword evidence="2" id="KW-0472">Membrane</keyword>
<evidence type="ECO:0000313" key="3">
    <source>
        <dbReference type="EMBL" id="MBB5128371.1"/>
    </source>
</evidence>
<protein>
    <submittedName>
        <fullName evidence="3">Uncharacterized protein</fullName>
    </submittedName>
</protein>
<dbReference type="EMBL" id="JACHJE010000013">
    <property type="protein sequence ID" value="MBB5128371.1"/>
    <property type="molecule type" value="Genomic_DNA"/>
</dbReference>
<feature type="region of interest" description="Disordered" evidence="1">
    <location>
        <begin position="1"/>
        <end position="53"/>
    </location>
</feature>
<feature type="compositionally biased region" description="Basic and acidic residues" evidence="1">
    <location>
        <begin position="177"/>
        <end position="192"/>
    </location>
</feature>
<gene>
    <name evidence="3" type="ORF">FHS32_005146</name>
</gene>
<dbReference type="Proteomes" id="UP000568022">
    <property type="component" value="Unassembled WGS sequence"/>
</dbReference>
<feature type="transmembrane region" description="Helical" evidence="2">
    <location>
        <begin position="265"/>
        <end position="283"/>
    </location>
</feature>
<evidence type="ECO:0000256" key="1">
    <source>
        <dbReference type="SAM" id="MobiDB-lite"/>
    </source>
</evidence>
<keyword evidence="4" id="KW-1185">Reference proteome</keyword>
<keyword evidence="2" id="KW-0812">Transmembrane</keyword>
<sequence length="524" mass="57918">MSTTTTGEPPGPRPWRRSAPRPEGQGSRQRVPRGRRDGTRAVPRPSRPAVLDVRAEQRFLDEAERRGNDAARSGALDPLVLQSDDRIPYFAELASLRDRVIRGIGEDTHRAEEQARLDDAHALAEAARLRAEVELIDRELARTDEQIATTTRQLDLLAMRSTRWNRFRDSLRERMEKRALEGRGGQDPHRDPTGGTDDEDGPARGVRQAPDTGDQQWVNLGQPDLTPGTPAPRRTGSPDDSAAATGAGLARAWEGLHKRPAVPDWMRWGLLGLILAVELPIYWVAYQPFHGIGSANVDVQTGVLAVGTAAVMVVLPHLAGLTLRRRPETGSFRAVWFPALSLLGVWVFLTGVLGVVRAKYVMQTEEPTPASDGFRPADTDSAAAGSLIERLDLEPWTVTWLFVALLVLSGGIGFLLALCKEHPYLDAYRTAIERRGELARRRELSLVEAERERVTADTAEARREDRRAAAEDRVRAARELHEAAAHRYLSGVLMTAKEPAVTEAAMRLSQKWPLLPMTRSEVSA</sequence>
<feature type="transmembrane region" description="Helical" evidence="2">
    <location>
        <begin position="398"/>
        <end position="419"/>
    </location>
</feature>
<comment type="caution">
    <text evidence="3">The sequence shown here is derived from an EMBL/GenBank/DDBJ whole genome shotgun (WGS) entry which is preliminary data.</text>
</comment>
<dbReference type="AlphaFoldDB" id="A0A7W8FCE3"/>
<accession>A0A7W8FCE3</accession>
<feature type="region of interest" description="Disordered" evidence="1">
    <location>
        <begin position="177"/>
        <end position="246"/>
    </location>
</feature>
<evidence type="ECO:0000313" key="4">
    <source>
        <dbReference type="Proteomes" id="UP000568022"/>
    </source>
</evidence>